<comment type="caution">
    <text evidence="2">The sequence shown here is derived from an EMBL/GenBank/DDBJ whole genome shotgun (WGS) entry which is preliminary data.</text>
</comment>
<protein>
    <submittedName>
        <fullName evidence="2">Uncharacterized protein</fullName>
    </submittedName>
</protein>
<dbReference type="AlphaFoldDB" id="A0A2T1C869"/>
<evidence type="ECO:0000313" key="2">
    <source>
        <dbReference type="EMBL" id="PSB04446.1"/>
    </source>
</evidence>
<evidence type="ECO:0000256" key="1">
    <source>
        <dbReference type="SAM" id="Phobius"/>
    </source>
</evidence>
<dbReference type="EMBL" id="PVWJ01000012">
    <property type="protein sequence ID" value="PSB04446.1"/>
    <property type="molecule type" value="Genomic_DNA"/>
</dbReference>
<gene>
    <name evidence="2" type="ORF">C7B64_03920</name>
</gene>
<keyword evidence="3" id="KW-1185">Reference proteome</keyword>
<sequence length="257" mass="29219">MAGMFYIGYNFGLVALVLLVFGILQWMHIPAGRLIDWVIAVAIFEWLLVIVTVPWNIYFEAKQVLADAEQSNAKQITIDRQQVEYAKTIAQRSLVVAITLHLLSAIGLYGLAITGISVVGYISSGAALLLTVLRPAVRTYEYLAVRLAAIRQEFKYPREDIMELRDRFSSLENSLKSLENQLNPEISDSWVAIQQRYWEENRQQIAHVGASLAEVRATNNLEHEKLSREARNAIAQITDDGQFLEHVREILRFFKNA</sequence>
<reference evidence="2 3" key="1">
    <citation type="submission" date="2018-02" db="EMBL/GenBank/DDBJ databases">
        <authorList>
            <person name="Cohen D.B."/>
            <person name="Kent A.D."/>
        </authorList>
    </citation>
    <scope>NUCLEOTIDE SEQUENCE [LARGE SCALE GENOMIC DNA]</scope>
    <source>
        <strain evidence="2 3">CCAP 1448/3</strain>
    </source>
</reference>
<keyword evidence="1" id="KW-1133">Transmembrane helix</keyword>
<reference evidence="2 3" key="2">
    <citation type="submission" date="2018-03" db="EMBL/GenBank/DDBJ databases">
        <title>The ancient ancestry and fast evolution of plastids.</title>
        <authorList>
            <person name="Moore K.R."/>
            <person name="Magnabosco C."/>
            <person name="Momper L."/>
            <person name="Gold D.A."/>
            <person name="Bosak T."/>
            <person name="Fournier G.P."/>
        </authorList>
    </citation>
    <scope>NUCLEOTIDE SEQUENCE [LARGE SCALE GENOMIC DNA]</scope>
    <source>
        <strain evidence="2 3">CCAP 1448/3</strain>
    </source>
</reference>
<proteinExistence type="predicted"/>
<keyword evidence="1" id="KW-0472">Membrane</keyword>
<feature type="transmembrane region" description="Helical" evidence="1">
    <location>
        <begin position="94"/>
        <end position="112"/>
    </location>
</feature>
<organism evidence="2 3">
    <name type="scientific">Merismopedia glauca CCAP 1448/3</name>
    <dbReference type="NCBI Taxonomy" id="1296344"/>
    <lineage>
        <taxon>Bacteria</taxon>
        <taxon>Bacillati</taxon>
        <taxon>Cyanobacteriota</taxon>
        <taxon>Cyanophyceae</taxon>
        <taxon>Synechococcales</taxon>
        <taxon>Merismopediaceae</taxon>
        <taxon>Merismopedia</taxon>
    </lineage>
</organism>
<evidence type="ECO:0000313" key="3">
    <source>
        <dbReference type="Proteomes" id="UP000238762"/>
    </source>
</evidence>
<feature type="transmembrane region" description="Helical" evidence="1">
    <location>
        <begin position="34"/>
        <end position="55"/>
    </location>
</feature>
<dbReference type="Proteomes" id="UP000238762">
    <property type="component" value="Unassembled WGS sequence"/>
</dbReference>
<accession>A0A2T1C869</accession>
<dbReference type="OrthoDB" id="509327at2"/>
<keyword evidence="1" id="KW-0812">Transmembrane</keyword>
<feature type="transmembrane region" description="Helical" evidence="1">
    <location>
        <begin position="7"/>
        <end position="28"/>
    </location>
</feature>
<name>A0A2T1C869_9CYAN</name>